<dbReference type="PROSITE" id="PS00770">
    <property type="entry name" value="AA_TRANSFER_CLASS_4"/>
    <property type="match status" value="1"/>
</dbReference>
<evidence type="ECO:0000256" key="6">
    <source>
        <dbReference type="ARBA" id="ARBA00009320"/>
    </source>
</evidence>
<dbReference type="GO" id="GO:0009097">
    <property type="term" value="P:isoleucine biosynthetic process"/>
    <property type="evidence" value="ECO:0007669"/>
    <property type="project" value="UniProtKB-UniPathway"/>
</dbReference>
<keyword evidence="8 17" id="KW-0028">Amino-acid biosynthesis</keyword>
<evidence type="ECO:0000256" key="15">
    <source>
        <dbReference type="RuleBase" id="RU004106"/>
    </source>
</evidence>
<reference evidence="18" key="2">
    <citation type="journal article" date="2018" name="ISME J.">
        <title>A dynamic microbial community with high functional redundancy inhabits the cold, oxic subseafloor aquifer.</title>
        <authorList>
            <person name="Tully B.J."/>
            <person name="Wheat C.G."/>
            <person name="Glazer B.T."/>
            <person name="Huber J.A."/>
        </authorList>
    </citation>
    <scope>NUCLEOTIDE SEQUENCE</scope>
    <source>
        <strain evidence="18">NORP83</strain>
    </source>
</reference>
<evidence type="ECO:0000256" key="8">
    <source>
        <dbReference type="ARBA" id="ARBA00022605"/>
    </source>
</evidence>
<dbReference type="Gene3D" id="3.20.10.10">
    <property type="entry name" value="D-amino Acid Aminotransferase, subunit A, domain 2"/>
    <property type="match status" value="1"/>
</dbReference>
<evidence type="ECO:0000256" key="12">
    <source>
        <dbReference type="ARBA" id="ARBA00048212"/>
    </source>
</evidence>
<protein>
    <recommendedName>
        <fullName evidence="17">Branched-chain-amino-acid aminotransferase</fullName>
        <shortName evidence="17">BCAT</shortName>
        <ecNumber evidence="17">2.6.1.42</ecNumber>
    </recommendedName>
</protein>
<evidence type="ECO:0000256" key="3">
    <source>
        <dbReference type="ARBA" id="ARBA00004824"/>
    </source>
</evidence>
<keyword evidence="9 17" id="KW-0808">Transferase</keyword>
<dbReference type="GO" id="GO:0052656">
    <property type="term" value="F:L-isoleucine-2-oxoglutarate transaminase activity"/>
    <property type="evidence" value="ECO:0007669"/>
    <property type="project" value="RHEA"/>
</dbReference>
<dbReference type="AlphaFoldDB" id="A0A2A4YYV3"/>
<reference key="1">
    <citation type="submission" date="2017-08" db="EMBL/GenBank/DDBJ databases">
        <title>A dynamic microbial community with high functional redundancy inhabits the cold, oxic subseafloor aquifer.</title>
        <authorList>
            <person name="Tully B.J."/>
            <person name="Wheat C.G."/>
            <person name="Glazer B.T."/>
            <person name="Huber J.A."/>
        </authorList>
    </citation>
    <scope>NUCLEOTIDE SEQUENCE [LARGE SCALE GENOMIC DNA]</scope>
</reference>
<evidence type="ECO:0000256" key="9">
    <source>
        <dbReference type="ARBA" id="ARBA00022679"/>
    </source>
</evidence>
<keyword evidence="10 16" id="KW-0663">Pyridoxal phosphate</keyword>
<dbReference type="InterPro" id="IPR018300">
    <property type="entry name" value="Aminotrans_IV_CS"/>
</dbReference>
<dbReference type="InterPro" id="IPR050571">
    <property type="entry name" value="Class-IV_PLP-Dep_Aminotrnsfr"/>
</dbReference>
<dbReference type="Pfam" id="PF01063">
    <property type="entry name" value="Aminotran_4"/>
    <property type="match status" value="1"/>
</dbReference>
<comment type="catalytic activity">
    <reaction evidence="12 17">
        <text>L-valine + 2-oxoglutarate = 3-methyl-2-oxobutanoate + L-glutamate</text>
        <dbReference type="Rhea" id="RHEA:24813"/>
        <dbReference type="ChEBI" id="CHEBI:11851"/>
        <dbReference type="ChEBI" id="CHEBI:16810"/>
        <dbReference type="ChEBI" id="CHEBI:29985"/>
        <dbReference type="ChEBI" id="CHEBI:57762"/>
        <dbReference type="EC" id="2.6.1.42"/>
    </reaction>
</comment>
<dbReference type="GO" id="GO:0009098">
    <property type="term" value="P:L-leucine biosynthetic process"/>
    <property type="evidence" value="ECO:0007669"/>
    <property type="project" value="UniProtKB-UniPathway"/>
</dbReference>
<evidence type="ECO:0000256" key="17">
    <source>
        <dbReference type="RuleBase" id="RU364094"/>
    </source>
</evidence>
<gene>
    <name evidence="17" type="primary">ilvE</name>
    <name evidence="18" type="ORF">COB13_11230</name>
</gene>
<evidence type="ECO:0000256" key="13">
    <source>
        <dbReference type="ARBA" id="ARBA00048798"/>
    </source>
</evidence>
<comment type="pathway">
    <text evidence="4 17">Amino-acid biosynthesis; L-valine biosynthesis; L-valine from pyruvate: step 4/4.</text>
</comment>
<comment type="catalytic activity">
    <reaction evidence="14 17">
        <text>L-leucine + 2-oxoglutarate = 4-methyl-2-oxopentanoate + L-glutamate</text>
        <dbReference type="Rhea" id="RHEA:18321"/>
        <dbReference type="ChEBI" id="CHEBI:16810"/>
        <dbReference type="ChEBI" id="CHEBI:17865"/>
        <dbReference type="ChEBI" id="CHEBI:29985"/>
        <dbReference type="ChEBI" id="CHEBI:57427"/>
        <dbReference type="EC" id="2.6.1.42"/>
    </reaction>
</comment>
<evidence type="ECO:0000256" key="4">
    <source>
        <dbReference type="ARBA" id="ARBA00004931"/>
    </source>
</evidence>
<keyword evidence="7 17" id="KW-0032">Aminotransferase</keyword>
<dbReference type="InterPro" id="IPR001544">
    <property type="entry name" value="Aminotrans_IV"/>
</dbReference>
<evidence type="ECO:0000256" key="1">
    <source>
        <dbReference type="ARBA" id="ARBA00001933"/>
    </source>
</evidence>
<dbReference type="Gene3D" id="3.30.470.10">
    <property type="match status" value="1"/>
</dbReference>
<evidence type="ECO:0000256" key="7">
    <source>
        <dbReference type="ARBA" id="ARBA00022576"/>
    </source>
</evidence>
<evidence type="ECO:0000313" key="18">
    <source>
        <dbReference type="EMBL" id="PCI99810.1"/>
    </source>
</evidence>
<evidence type="ECO:0000256" key="14">
    <source>
        <dbReference type="ARBA" id="ARBA00049229"/>
    </source>
</evidence>
<evidence type="ECO:0000256" key="10">
    <source>
        <dbReference type="ARBA" id="ARBA00022898"/>
    </source>
</evidence>
<dbReference type="PANTHER" id="PTHR42743:SF11">
    <property type="entry name" value="AMINODEOXYCHORISMATE LYASE"/>
    <property type="match status" value="1"/>
</dbReference>
<comment type="catalytic activity">
    <reaction evidence="13 17">
        <text>L-isoleucine + 2-oxoglutarate = (S)-3-methyl-2-oxopentanoate + L-glutamate</text>
        <dbReference type="Rhea" id="RHEA:24801"/>
        <dbReference type="ChEBI" id="CHEBI:16810"/>
        <dbReference type="ChEBI" id="CHEBI:29985"/>
        <dbReference type="ChEBI" id="CHEBI:35146"/>
        <dbReference type="ChEBI" id="CHEBI:58045"/>
        <dbReference type="EC" id="2.6.1.42"/>
    </reaction>
</comment>
<organism evidence="18">
    <name type="scientific">OCS116 cluster bacterium</name>
    <dbReference type="NCBI Taxonomy" id="2030921"/>
    <lineage>
        <taxon>Bacteria</taxon>
        <taxon>Pseudomonadati</taxon>
        <taxon>Pseudomonadota</taxon>
        <taxon>Alphaproteobacteria</taxon>
        <taxon>OCS116 cluster</taxon>
    </lineage>
</organism>
<dbReference type="EMBL" id="NVUS01000014">
    <property type="protein sequence ID" value="PCI99810.1"/>
    <property type="molecule type" value="Genomic_DNA"/>
</dbReference>
<dbReference type="PANTHER" id="PTHR42743">
    <property type="entry name" value="AMINO-ACID AMINOTRANSFERASE"/>
    <property type="match status" value="1"/>
</dbReference>
<dbReference type="GO" id="GO:0009099">
    <property type="term" value="P:L-valine biosynthetic process"/>
    <property type="evidence" value="ECO:0007669"/>
    <property type="project" value="UniProtKB-UniPathway"/>
</dbReference>
<dbReference type="UniPathway" id="UPA00047">
    <property type="reaction ID" value="UER00058"/>
</dbReference>
<dbReference type="CDD" id="cd00449">
    <property type="entry name" value="PLPDE_IV"/>
    <property type="match status" value="1"/>
</dbReference>
<comment type="pathway">
    <text evidence="3 17">Amino-acid biosynthesis; L-isoleucine biosynthesis; L-isoleucine from 2-oxobutanoate: step 4/4.</text>
</comment>
<dbReference type="InterPro" id="IPR043131">
    <property type="entry name" value="BCAT-like_N"/>
</dbReference>
<sequence length="293" mass="32718">MSASGFENKPGYIWINGEFVKWNESYEHILNHAMHYGSSVFEGNRAYNGKIFKLDEHSKRLIRSAEILGMKVPYTADEINQACIDTLEKQGFTNAYVRPYVWRGVGDELSIAGHGNKINLLIAMWEWPSYYSKDELMKGIKLCFAEYKRPSPATAPFEAKAAGLYVICTLSKHKAEAKGYSDALMLDYQGNVAEATSANIFFVKDGELHTPKADSFLNGITRRTVIGLAKDAGIKVHERYIKPEELGDFAECFLTGTAAEITPVSVIETHNYKPAAVTAQLMDAYYKLVGKTT</sequence>
<dbReference type="NCBIfam" id="TIGR01122">
    <property type="entry name" value="ilvE_I"/>
    <property type="match status" value="1"/>
</dbReference>
<comment type="similarity">
    <text evidence="6 15">Belongs to the class-IV pyridoxal-phosphate-dependent aminotransferase family.</text>
</comment>
<dbReference type="InterPro" id="IPR043132">
    <property type="entry name" value="BCAT-like_C"/>
</dbReference>
<dbReference type="SUPFAM" id="SSF56752">
    <property type="entry name" value="D-aminoacid aminotransferase-like PLP-dependent enzymes"/>
    <property type="match status" value="1"/>
</dbReference>
<evidence type="ECO:0000256" key="16">
    <source>
        <dbReference type="RuleBase" id="RU004516"/>
    </source>
</evidence>
<dbReference type="NCBIfam" id="NF005146">
    <property type="entry name" value="PRK06606.1"/>
    <property type="match status" value="1"/>
</dbReference>
<dbReference type="GO" id="GO:0052655">
    <property type="term" value="F:L-valine-2-oxoglutarate transaminase activity"/>
    <property type="evidence" value="ECO:0007669"/>
    <property type="project" value="RHEA"/>
</dbReference>
<evidence type="ECO:0000256" key="2">
    <source>
        <dbReference type="ARBA" id="ARBA00003109"/>
    </source>
</evidence>
<name>A0A2A4YYV3_9PROT</name>
<dbReference type="EC" id="2.6.1.42" evidence="17"/>
<dbReference type="NCBIfam" id="NF005726">
    <property type="entry name" value="PRK07544.1"/>
    <property type="match status" value="1"/>
</dbReference>
<keyword evidence="11 17" id="KW-0100">Branched-chain amino acid biosynthesis</keyword>
<dbReference type="InterPro" id="IPR005785">
    <property type="entry name" value="B_amino_transI"/>
</dbReference>
<proteinExistence type="inferred from homology"/>
<comment type="pathway">
    <text evidence="5 17">Amino-acid biosynthesis; L-leucine biosynthesis; L-leucine from 3-methyl-2-oxobutanoate: step 4/4.</text>
</comment>
<dbReference type="GO" id="GO:0052654">
    <property type="term" value="F:L-leucine-2-oxoglutarate transaminase activity"/>
    <property type="evidence" value="ECO:0007669"/>
    <property type="project" value="RHEA"/>
</dbReference>
<evidence type="ECO:0000256" key="5">
    <source>
        <dbReference type="ARBA" id="ARBA00005072"/>
    </source>
</evidence>
<dbReference type="InterPro" id="IPR036038">
    <property type="entry name" value="Aminotransferase-like"/>
</dbReference>
<evidence type="ECO:0000256" key="11">
    <source>
        <dbReference type="ARBA" id="ARBA00023304"/>
    </source>
</evidence>
<comment type="caution">
    <text evidence="18">The sequence shown here is derived from an EMBL/GenBank/DDBJ whole genome shotgun (WGS) entry which is preliminary data.</text>
</comment>
<comment type="function">
    <text evidence="2 17">Acts on leucine, isoleucine and valine.</text>
</comment>
<dbReference type="FunFam" id="3.20.10.10:FF:000002">
    <property type="entry name" value="D-alanine aminotransferase"/>
    <property type="match status" value="1"/>
</dbReference>
<accession>A0A2A4YYV3</accession>
<dbReference type="UniPathway" id="UPA00049">
    <property type="reaction ID" value="UER00062"/>
</dbReference>
<comment type="cofactor">
    <cofactor evidence="1 16">
        <name>pyridoxal 5'-phosphate</name>
        <dbReference type="ChEBI" id="CHEBI:597326"/>
    </cofactor>
</comment>
<dbReference type="UniPathway" id="UPA00048">
    <property type="reaction ID" value="UER00073"/>
</dbReference>